<reference evidence="2" key="1">
    <citation type="submission" date="2014-09" db="EMBL/GenBank/DDBJ databases">
        <authorList>
            <person name="Magalhaes I.L.F."/>
            <person name="Oliveira U."/>
            <person name="Santos F.R."/>
            <person name="Vidigal T.H.D.A."/>
            <person name="Brescovit A.D."/>
            <person name="Santos A.J."/>
        </authorList>
    </citation>
    <scope>NUCLEOTIDE SEQUENCE</scope>
    <source>
        <tissue evidence="2">Shoot tissue taken approximately 20 cm above the soil surface</tissue>
    </source>
</reference>
<keyword evidence="1" id="KW-0472">Membrane</keyword>
<sequence length="68" mass="7566">MGEHGHQSDPHDGQMGSSILCPCLGVGNGWDLYVLMFGAGIFFYMCESWFPTANFQRLDHNIKVISNS</sequence>
<accession>A0A0A9H137</accession>
<organism evidence="2">
    <name type="scientific">Arundo donax</name>
    <name type="common">Giant reed</name>
    <name type="synonym">Donax arundinaceus</name>
    <dbReference type="NCBI Taxonomy" id="35708"/>
    <lineage>
        <taxon>Eukaryota</taxon>
        <taxon>Viridiplantae</taxon>
        <taxon>Streptophyta</taxon>
        <taxon>Embryophyta</taxon>
        <taxon>Tracheophyta</taxon>
        <taxon>Spermatophyta</taxon>
        <taxon>Magnoliopsida</taxon>
        <taxon>Liliopsida</taxon>
        <taxon>Poales</taxon>
        <taxon>Poaceae</taxon>
        <taxon>PACMAD clade</taxon>
        <taxon>Arundinoideae</taxon>
        <taxon>Arundineae</taxon>
        <taxon>Arundo</taxon>
    </lineage>
</organism>
<evidence type="ECO:0000313" key="2">
    <source>
        <dbReference type="EMBL" id="JAE29499.1"/>
    </source>
</evidence>
<dbReference type="AlphaFoldDB" id="A0A0A9H137"/>
<proteinExistence type="predicted"/>
<protein>
    <submittedName>
        <fullName evidence="2">Uncharacterized protein</fullName>
    </submittedName>
</protein>
<reference evidence="2" key="2">
    <citation type="journal article" date="2015" name="Data Brief">
        <title>Shoot transcriptome of the giant reed, Arundo donax.</title>
        <authorList>
            <person name="Barrero R.A."/>
            <person name="Guerrero F.D."/>
            <person name="Moolhuijzen P."/>
            <person name="Goolsby J.A."/>
            <person name="Tidwell J."/>
            <person name="Bellgard S.E."/>
            <person name="Bellgard M.I."/>
        </authorList>
    </citation>
    <scope>NUCLEOTIDE SEQUENCE</scope>
    <source>
        <tissue evidence="2">Shoot tissue taken approximately 20 cm above the soil surface</tissue>
    </source>
</reference>
<keyword evidence="1" id="KW-0812">Transmembrane</keyword>
<dbReference type="EMBL" id="GBRH01168397">
    <property type="protein sequence ID" value="JAE29499.1"/>
    <property type="molecule type" value="Transcribed_RNA"/>
</dbReference>
<evidence type="ECO:0000256" key="1">
    <source>
        <dbReference type="SAM" id="Phobius"/>
    </source>
</evidence>
<keyword evidence="1" id="KW-1133">Transmembrane helix</keyword>
<feature type="transmembrane region" description="Helical" evidence="1">
    <location>
        <begin position="32"/>
        <end position="50"/>
    </location>
</feature>
<name>A0A0A9H137_ARUDO</name>